<dbReference type="AlphaFoldDB" id="X0UYK4"/>
<sequence length="44" mass="5022">MPEGRRPIEAPRVLIVEGEDEARFFRGFVDRTVPGKRVQVIAAR</sequence>
<protein>
    <submittedName>
        <fullName evidence="1">Uncharacterized protein</fullName>
    </submittedName>
</protein>
<comment type="caution">
    <text evidence="1">The sequence shown here is derived from an EMBL/GenBank/DDBJ whole genome shotgun (WGS) entry which is preliminary data.</text>
</comment>
<reference evidence="1" key="1">
    <citation type="journal article" date="2014" name="Front. Microbiol.">
        <title>High frequency of phylogenetically diverse reductive dehalogenase-homologous genes in deep subseafloor sedimentary metagenomes.</title>
        <authorList>
            <person name="Kawai M."/>
            <person name="Futagami T."/>
            <person name="Toyoda A."/>
            <person name="Takaki Y."/>
            <person name="Nishi S."/>
            <person name="Hori S."/>
            <person name="Arai W."/>
            <person name="Tsubouchi T."/>
            <person name="Morono Y."/>
            <person name="Uchiyama I."/>
            <person name="Ito T."/>
            <person name="Fujiyama A."/>
            <person name="Inagaki F."/>
            <person name="Takami H."/>
        </authorList>
    </citation>
    <scope>NUCLEOTIDE SEQUENCE</scope>
    <source>
        <strain evidence="1">Expedition CK06-06</strain>
    </source>
</reference>
<evidence type="ECO:0000313" key="1">
    <source>
        <dbReference type="EMBL" id="GAG10924.1"/>
    </source>
</evidence>
<proteinExistence type="predicted"/>
<name>X0UYK4_9ZZZZ</name>
<accession>X0UYK4</accession>
<dbReference type="EMBL" id="BARS01023385">
    <property type="protein sequence ID" value="GAG10924.1"/>
    <property type="molecule type" value="Genomic_DNA"/>
</dbReference>
<feature type="non-terminal residue" evidence="1">
    <location>
        <position position="44"/>
    </location>
</feature>
<gene>
    <name evidence="1" type="ORF">S01H1_37233</name>
</gene>
<organism evidence="1">
    <name type="scientific">marine sediment metagenome</name>
    <dbReference type="NCBI Taxonomy" id="412755"/>
    <lineage>
        <taxon>unclassified sequences</taxon>
        <taxon>metagenomes</taxon>
        <taxon>ecological metagenomes</taxon>
    </lineage>
</organism>